<dbReference type="Proteomes" id="UP000509383">
    <property type="component" value="Chromosome"/>
</dbReference>
<reference evidence="1 3" key="1">
    <citation type="submission" date="2020-05" db="EMBL/GenBank/DDBJ databases">
        <title>Characterization of novel class B3 metallo-beta-lactamase from novel Pseudomonas species.</title>
        <authorList>
            <person name="Yamada K."/>
            <person name="Aoki K."/>
            <person name="Ishii Y."/>
        </authorList>
    </citation>
    <scope>NUCLEOTIDE SEQUENCE [LARGE SCALE GENOMIC DNA]</scope>
    <source>
        <strain evidence="1 3">TUM18999</strain>
        <strain evidence="2 4">TUM20286</strain>
    </source>
</reference>
<proteinExistence type="predicted"/>
<accession>A0A6J4E7L6</accession>
<evidence type="ECO:0000313" key="2">
    <source>
        <dbReference type="EMBL" id="GJN53825.1"/>
    </source>
</evidence>
<dbReference type="EMBL" id="AP023189">
    <property type="protein sequence ID" value="BCG24934.1"/>
    <property type="molecule type" value="Genomic_DNA"/>
</dbReference>
<sequence length="808" mass="88933">MSVLNFPRLYLNGHMFWNPPTANNNDIYPLYDAAKMDLNWPFLESFGINPANARDKVLPWLIAPLPEAQVPEYVLQVPNNSANSGLPQIPAEWDLFGDNACGTVDYNDIRSLVIGGELQANSYIEQDPIVGKGFQLLGNPFGSDKPTPARFVDISPWQNTFTALYFDRLVLGDATCGLTAKRAYRMLDRFLNFNWGAVQGLNTVTTTWQTCFPRENLQWQLGDSALLKALQQQMEAQNAKGLMFRFTTYLTYYDRNGIFNDYPPVVTRTGGPGCDTCATDPQCADCQQCLKALAVQQQALQDMYQKGLDNVADIFFNPAYSRTSGVLGLWFADEYPTAPAGRRLVAADPAPILQPIPDNTHNLKSLPLGVISAQAQDDVLSLDLGTGFPFYPLAASEATVPECERVQLGDFQVGIQQNGNFQGLVDLSYQQYAQAAFDKRSGLVDLPLPGAADKLQAGALAIRTKVTAPATPVLVADQQMWTAEVIESGTFIDVGDTRTLQIMVQYDGLPAPAGTTLWVAEYNNPYMLTTSSYFLAFSNDVDFGLITDDPANRNNNATLLPQFVGTQAPASLVSEGAGRSLQRMLPASDASTGTINYQHVKATPAGVSLAPCLQYVPSIPRTGVLGDGTTVDYSLTQITTDANGIAQVTVKAIAAGFPTLRFFVQDGPGAAPAVPFSFDYTEAYTDFLAPLRVLPDEPGLMGEFVAAWNKVCTQQDARVQIWEGFIYPRIFEPFYYLYPIMDKYMPLNSLQRIEGAIDQLIRLVSKPYQEESTLAMPITRDLPQSRRAVLERWANELVKLNYPPRPLT</sequence>
<dbReference type="EMBL" id="BQKM01000008">
    <property type="protein sequence ID" value="GJN53825.1"/>
    <property type="molecule type" value="Genomic_DNA"/>
</dbReference>
<protein>
    <submittedName>
        <fullName evidence="1">Uncharacterized protein</fullName>
    </submittedName>
</protein>
<evidence type="ECO:0000313" key="1">
    <source>
        <dbReference type="EMBL" id="BCG24934.1"/>
    </source>
</evidence>
<dbReference type="KEGG" id="ptw:TUM18999_31250"/>
<keyword evidence="4" id="KW-1185">Reference proteome</keyword>
<dbReference type="Proteomes" id="UP001054892">
    <property type="component" value="Unassembled WGS sequence"/>
</dbReference>
<gene>
    <name evidence="1" type="ORF">TUM18999_31250</name>
    <name evidence="2" type="ORF">TUM20286_35770</name>
</gene>
<name>A0A6J4E7L6_9PSED</name>
<dbReference type="RefSeq" id="WP_173175360.1">
    <property type="nucleotide sequence ID" value="NZ_AP023189.1"/>
</dbReference>
<dbReference type="AlphaFoldDB" id="A0A6J4E7L6"/>
<evidence type="ECO:0000313" key="4">
    <source>
        <dbReference type="Proteomes" id="UP001054892"/>
    </source>
</evidence>
<evidence type="ECO:0000313" key="3">
    <source>
        <dbReference type="Proteomes" id="UP000509383"/>
    </source>
</evidence>
<organism evidence="1 3">
    <name type="scientific">Pseudomonas tohonis</name>
    <dbReference type="NCBI Taxonomy" id="2725477"/>
    <lineage>
        <taxon>Bacteria</taxon>
        <taxon>Pseudomonadati</taxon>
        <taxon>Pseudomonadota</taxon>
        <taxon>Gammaproteobacteria</taxon>
        <taxon>Pseudomonadales</taxon>
        <taxon>Pseudomonadaceae</taxon>
        <taxon>Pseudomonas</taxon>
    </lineage>
</organism>